<keyword evidence="1 2" id="KW-0732">Signal</keyword>
<gene>
    <name evidence="4" type="ORF">G0Q06_05855</name>
</gene>
<keyword evidence="5" id="KW-1185">Reference proteome</keyword>
<evidence type="ECO:0000313" key="5">
    <source>
        <dbReference type="Proteomes" id="UP000478417"/>
    </source>
</evidence>
<dbReference type="Gene3D" id="2.40.160.20">
    <property type="match status" value="1"/>
</dbReference>
<dbReference type="Proteomes" id="UP000478417">
    <property type="component" value="Unassembled WGS sequence"/>
</dbReference>
<feature type="chain" id="PRO_5025571658" evidence="2">
    <location>
        <begin position="26"/>
        <end position="177"/>
    </location>
</feature>
<dbReference type="AlphaFoldDB" id="A0A6B2M0X4"/>
<protein>
    <submittedName>
        <fullName evidence="4">Porin family protein</fullName>
    </submittedName>
</protein>
<sequence length="177" mass="19667">MKKAKYILTASLTLIALMGFQSVQAGAYLGAGVGYMIDSEEELLTVHFGYEVAKKGKVSHNVEIEIGHVEDSEMGVDLEINPLMLNYRAVNTENNSYDLYFGLGIGTSNVDVDVFGISDDDNVLTVQAMVGMDFKLNQTASLRLGYRYLYLESVELFDYDLDDLDDHLVEVGLIVKF</sequence>
<evidence type="ECO:0000259" key="3">
    <source>
        <dbReference type="Pfam" id="PF13505"/>
    </source>
</evidence>
<evidence type="ECO:0000313" key="4">
    <source>
        <dbReference type="EMBL" id="NDV61969.1"/>
    </source>
</evidence>
<dbReference type="InterPro" id="IPR027385">
    <property type="entry name" value="Beta-barrel_OMP"/>
</dbReference>
<organism evidence="4 5">
    <name type="scientific">Oceanipulchritudo coccoides</name>
    <dbReference type="NCBI Taxonomy" id="2706888"/>
    <lineage>
        <taxon>Bacteria</taxon>
        <taxon>Pseudomonadati</taxon>
        <taxon>Verrucomicrobiota</taxon>
        <taxon>Opitutia</taxon>
        <taxon>Puniceicoccales</taxon>
        <taxon>Oceanipulchritudinaceae</taxon>
        <taxon>Oceanipulchritudo</taxon>
    </lineage>
</organism>
<dbReference type="RefSeq" id="WP_163963448.1">
    <property type="nucleotide sequence ID" value="NZ_JAAGNX010000002.1"/>
</dbReference>
<reference evidence="4 5" key="1">
    <citation type="submission" date="2020-02" db="EMBL/GenBank/DDBJ databases">
        <title>Albibacoteraceae fam. nov., the first described family within the subdivision 4 Verrucomicrobia.</title>
        <authorList>
            <person name="Xi F."/>
        </authorList>
    </citation>
    <scope>NUCLEOTIDE SEQUENCE [LARGE SCALE GENOMIC DNA]</scope>
    <source>
        <strain evidence="4 5">CK1056</strain>
    </source>
</reference>
<dbReference type="EMBL" id="JAAGNX010000002">
    <property type="protein sequence ID" value="NDV61969.1"/>
    <property type="molecule type" value="Genomic_DNA"/>
</dbReference>
<feature type="domain" description="Outer membrane protein beta-barrel" evidence="3">
    <location>
        <begin position="9"/>
        <end position="177"/>
    </location>
</feature>
<dbReference type="Pfam" id="PF13505">
    <property type="entry name" value="OMP_b-brl"/>
    <property type="match status" value="1"/>
</dbReference>
<name>A0A6B2M0X4_9BACT</name>
<proteinExistence type="predicted"/>
<evidence type="ECO:0000256" key="1">
    <source>
        <dbReference type="ARBA" id="ARBA00022729"/>
    </source>
</evidence>
<feature type="signal peptide" evidence="2">
    <location>
        <begin position="1"/>
        <end position="25"/>
    </location>
</feature>
<dbReference type="SUPFAM" id="SSF56925">
    <property type="entry name" value="OMPA-like"/>
    <property type="match status" value="1"/>
</dbReference>
<accession>A0A6B2M0X4</accession>
<comment type="caution">
    <text evidence="4">The sequence shown here is derived from an EMBL/GenBank/DDBJ whole genome shotgun (WGS) entry which is preliminary data.</text>
</comment>
<evidence type="ECO:0000256" key="2">
    <source>
        <dbReference type="SAM" id="SignalP"/>
    </source>
</evidence>
<dbReference type="InterPro" id="IPR011250">
    <property type="entry name" value="OMP/PagP_B-barrel"/>
</dbReference>